<organism evidence="3">
    <name type="scientific">Candidatus Kentrum sp. TC</name>
    <dbReference type="NCBI Taxonomy" id="2126339"/>
    <lineage>
        <taxon>Bacteria</taxon>
        <taxon>Pseudomonadati</taxon>
        <taxon>Pseudomonadota</taxon>
        <taxon>Gammaproteobacteria</taxon>
        <taxon>Candidatus Kentrum</taxon>
    </lineage>
</organism>
<keyword evidence="1" id="KW-0472">Membrane</keyword>
<feature type="signal peptide" evidence="2">
    <location>
        <begin position="1"/>
        <end position="23"/>
    </location>
</feature>
<name>A0A450YJ70_9GAMM</name>
<evidence type="ECO:0008006" key="4">
    <source>
        <dbReference type="Google" id="ProtNLM"/>
    </source>
</evidence>
<dbReference type="EMBL" id="CAADFT010000012">
    <property type="protein sequence ID" value="VFK41569.1"/>
    <property type="molecule type" value="Genomic_DNA"/>
</dbReference>
<sequence length="115" mass="12164">MKNLKTAIIAGALSIAVAMPALASNESVPGRGGITKFTADDTQALFRQDAEPMQLATLSQLEMAETEGAVFPWVAAGVIIAGAALAYTIWRDYRDSGRNATINCHNSNCTIYTGN</sequence>
<protein>
    <recommendedName>
        <fullName evidence="4">Cobalt/nickel transport protein</fullName>
    </recommendedName>
</protein>
<keyword evidence="1" id="KW-0812">Transmembrane</keyword>
<evidence type="ECO:0000313" key="3">
    <source>
        <dbReference type="EMBL" id="VFK41569.1"/>
    </source>
</evidence>
<proteinExistence type="predicted"/>
<dbReference type="AlphaFoldDB" id="A0A450YJ70"/>
<reference evidence="3" key="1">
    <citation type="submission" date="2019-02" db="EMBL/GenBank/DDBJ databases">
        <authorList>
            <person name="Gruber-Vodicka R. H."/>
            <person name="Seah K. B. B."/>
        </authorList>
    </citation>
    <scope>NUCLEOTIDE SEQUENCE</scope>
    <source>
        <strain evidence="3">BECK_BZ125</strain>
    </source>
</reference>
<accession>A0A450YJ70</accession>
<evidence type="ECO:0000256" key="2">
    <source>
        <dbReference type="SAM" id="SignalP"/>
    </source>
</evidence>
<evidence type="ECO:0000256" key="1">
    <source>
        <dbReference type="SAM" id="Phobius"/>
    </source>
</evidence>
<keyword evidence="2" id="KW-0732">Signal</keyword>
<feature type="transmembrane region" description="Helical" evidence="1">
    <location>
        <begin position="70"/>
        <end position="90"/>
    </location>
</feature>
<gene>
    <name evidence="3" type="ORF">BECKTC1821E_GA0114239_101215</name>
</gene>
<keyword evidence="1" id="KW-1133">Transmembrane helix</keyword>
<feature type="chain" id="PRO_5019233460" description="Cobalt/nickel transport protein" evidence="2">
    <location>
        <begin position="24"/>
        <end position="115"/>
    </location>
</feature>